<feature type="non-terminal residue" evidence="1">
    <location>
        <position position="74"/>
    </location>
</feature>
<sequence length="74" mass="8070">MDALRAGPDATPPNNMKQALIFNGSTIAATAFMFLIGFRGEQKRRELDLEKLHEVEEIEGHGASQDTAPVSSIE</sequence>
<comment type="caution">
    <text evidence="1">The sequence shown here is derived from an EMBL/GenBank/DDBJ whole genome shotgun (WGS) entry which is preliminary data.</text>
</comment>
<proteinExistence type="predicted"/>
<gene>
    <name evidence="1" type="ORF">ACOLOM_LOCUS8809</name>
</gene>
<organism evidence="1 2">
    <name type="scientific">Acaulospora colombiana</name>
    <dbReference type="NCBI Taxonomy" id="27376"/>
    <lineage>
        <taxon>Eukaryota</taxon>
        <taxon>Fungi</taxon>
        <taxon>Fungi incertae sedis</taxon>
        <taxon>Mucoromycota</taxon>
        <taxon>Glomeromycotina</taxon>
        <taxon>Glomeromycetes</taxon>
        <taxon>Diversisporales</taxon>
        <taxon>Acaulosporaceae</taxon>
        <taxon>Acaulospora</taxon>
    </lineage>
</organism>
<reference evidence="1" key="1">
    <citation type="submission" date="2021-06" db="EMBL/GenBank/DDBJ databases">
        <authorList>
            <person name="Kallberg Y."/>
            <person name="Tangrot J."/>
            <person name="Rosling A."/>
        </authorList>
    </citation>
    <scope>NUCLEOTIDE SEQUENCE</scope>
    <source>
        <strain evidence="1">CL356</strain>
    </source>
</reference>
<evidence type="ECO:0000313" key="2">
    <source>
        <dbReference type="Proteomes" id="UP000789525"/>
    </source>
</evidence>
<dbReference type="EMBL" id="CAJVPT010023769">
    <property type="protein sequence ID" value="CAG8667165.1"/>
    <property type="molecule type" value="Genomic_DNA"/>
</dbReference>
<evidence type="ECO:0000313" key="1">
    <source>
        <dbReference type="EMBL" id="CAG8667165.1"/>
    </source>
</evidence>
<protein>
    <submittedName>
        <fullName evidence="1">13420_t:CDS:1</fullName>
    </submittedName>
</protein>
<dbReference type="Proteomes" id="UP000789525">
    <property type="component" value="Unassembled WGS sequence"/>
</dbReference>
<accession>A0ACA9NP83</accession>
<keyword evidence="2" id="KW-1185">Reference proteome</keyword>
<name>A0ACA9NP83_9GLOM</name>